<feature type="compositionally biased region" description="Basic and acidic residues" evidence="3">
    <location>
        <begin position="301"/>
        <end position="310"/>
    </location>
</feature>
<evidence type="ECO:0000256" key="2">
    <source>
        <dbReference type="ARBA" id="ARBA00022829"/>
    </source>
</evidence>
<comment type="similarity">
    <text evidence="1">Belongs to the shugoshin family.</text>
</comment>
<feature type="compositionally biased region" description="Basic and acidic residues" evidence="3">
    <location>
        <begin position="182"/>
        <end position="197"/>
    </location>
</feature>
<feature type="compositionally biased region" description="Polar residues" evidence="3">
    <location>
        <begin position="252"/>
        <end position="265"/>
    </location>
</feature>
<keyword evidence="6" id="KW-1185">Reference proteome</keyword>
<dbReference type="GO" id="GO:0045132">
    <property type="term" value="P:meiotic chromosome segregation"/>
    <property type="evidence" value="ECO:0007669"/>
    <property type="project" value="InterPro"/>
</dbReference>
<feature type="compositionally biased region" description="Basic residues" evidence="3">
    <location>
        <begin position="535"/>
        <end position="546"/>
    </location>
</feature>
<name>A0A9W9PLQ9_9EURO</name>
<feature type="compositionally biased region" description="Basic and acidic residues" evidence="3">
    <location>
        <begin position="457"/>
        <end position="479"/>
    </location>
</feature>
<protein>
    <recommendedName>
        <fullName evidence="4">Shugoshin C-terminal domain-containing protein</fullName>
    </recommendedName>
</protein>
<dbReference type="GeneID" id="83196716"/>
<organism evidence="5 6">
    <name type="scientific">Penicillium chermesinum</name>
    <dbReference type="NCBI Taxonomy" id="63820"/>
    <lineage>
        <taxon>Eukaryota</taxon>
        <taxon>Fungi</taxon>
        <taxon>Dikarya</taxon>
        <taxon>Ascomycota</taxon>
        <taxon>Pezizomycotina</taxon>
        <taxon>Eurotiomycetes</taxon>
        <taxon>Eurotiomycetidae</taxon>
        <taxon>Eurotiales</taxon>
        <taxon>Aspergillaceae</taxon>
        <taxon>Penicillium</taxon>
    </lineage>
</organism>
<accession>A0A9W9PLQ9</accession>
<keyword evidence="2" id="KW-0159">Chromosome partition</keyword>
<evidence type="ECO:0000256" key="1">
    <source>
        <dbReference type="ARBA" id="ARBA00010845"/>
    </source>
</evidence>
<dbReference type="EMBL" id="JAPQKS010000001">
    <property type="protein sequence ID" value="KAJ5248665.1"/>
    <property type="molecule type" value="Genomic_DNA"/>
</dbReference>
<dbReference type="Pfam" id="PF07557">
    <property type="entry name" value="Shugoshin_C"/>
    <property type="match status" value="1"/>
</dbReference>
<feature type="region of interest" description="Disordered" evidence="3">
    <location>
        <begin position="169"/>
        <end position="204"/>
    </location>
</feature>
<dbReference type="InterPro" id="IPR011515">
    <property type="entry name" value="Shugoshin_C"/>
</dbReference>
<evidence type="ECO:0000313" key="5">
    <source>
        <dbReference type="EMBL" id="KAJ5248665.1"/>
    </source>
</evidence>
<dbReference type="RefSeq" id="XP_058335444.1">
    <property type="nucleotide sequence ID" value="XM_058469413.1"/>
</dbReference>
<feature type="domain" description="Shugoshin C-terminal" evidence="4">
    <location>
        <begin position="441"/>
        <end position="464"/>
    </location>
</feature>
<feature type="region of interest" description="Disordered" evidence="3">
    <location>
        <begin position="108"/>
        <end position="155"/>
    </location>
</feature>
<feature type="compositionally biased region" description="Basic and acidic residues" evidence="3">
    <location>
        <begin position="113"/>
        <end position="155"/>
    </location>
</feature>
<dbReference type="GO" id="GO:0005634">
    <property type="term" value="C:nucleus"/>
    <property type="evidence" value="ECO:0007669"/>
    <property type="project" value="InterPro"/>
</dbReference>
<proteinExistence type="inferred from homology"/>
<gene>
    <name evidence="5" type="ORF">N7468_000116</name>
</gene>
<feature type="region of interest" description="Disordered" evidence="3">
    <location>
        <begin position="532"/>
        <end position="561"/>
    </location>
</feature>
<sequence length="561" mass="61725">MARLNDFAAPSESIEACIKETFRQAEPRDSACKLDAIAANPQLGVGGVAPPGENVSLREQVINLTSEIERLEAAKVLHDGVYEIKSRLDAKLAELGSLASDLGKLPRKFAKSSKPDTNADHPKVSTLEPRRPVDFDSTMDDGRLPSILEDKHFPRRTLESQEIQQLVQESLSPLRCPAEPSLLRDTEISKPEEKDENSAIETPCSSLQESVLENFQYEAVESDPFLPPTLETRKKKKRTESATSVEEKVLQSDPTPQGISTQIAKSGSKRKFSPDEDGIPSDTAPEDDEFEFTRSSQSPRRKTDVLEPIRQDGSPSKTPRVMKRVPPGGIGKRKVLEPKSTNVNLASPKKSRSLQSENKISQLMGDGENAVSPQEAKQLDGPQTQNLQEPPPITKTKGKRSVASATTSLPNYAQPKPGQKRDSPAAKTVSMDTISDLASASRTSRRRGAVISYAEPNLRDKMRRPTKDMIDAVSKDGRRSSSFQASRESFDGSSGTPRGPISPHLRFGTNMPADFALADQISDVLSSEAVLAKVSQRKPPRRHSSHPRVPLMTHRQWVRRL</sequence>
<evidence type="ECO:0000313" key="6">
    <source>
        <dbReference type="Proteomes" id="UP001150941"/>
    </source>
</evidence>
<dbReference type="AlphaFoldDB" id="A0A9W9PLQ9"/>
<evidence type="ECO:0000259" key="4">
    <source>
        <dbReference type="Pfam" id="PF07557"/>
    </source>
</evidence>
<feature type="region of interest" description="Disordered" evidence="3">
    <location>
        <begin position="218"/>
        <end position="506"/>
    </location>
</feature>
<dbReference type="GO" id="GO:0000775">
    <property type="term" value="C:chromosome, centromeric region"/>
    <property type="evidence" value="ECO:0007669"/>
    <property type="project" value="InterPro"/>
</dbReference>
<comment type="caution">
    <text evidence="5">The sequence shown here is derived from an EMBL/GenBank/DDBJ whole genome shotgun (WGS) entry which is preliminary data.</text>
</comment>
<feature type="compositionally biased region" description="Polar residues" evidence="3">
    <location>
        <begin position="480"/>
        <end position="496"/>
    </location>
</feature>
<reference evidence="5" key="1">
    <citation type="submission" date="2022-11" db="EMBL/GenBank/DDBJ databases">
        <authorList>
            <person name="Petersen C."/>
        </authorList>
    </citation>
    <scope>NUCLEOTIDE SEQUENCE</scope>
    <source>
        <strain evidence="5">IBT 19713</strain>
    </source>
</reference>
<evidence type="ECO:0000256" key="3">
    <source>
        <dbReference type="SAM" id="MobiDB-lite"/>
    </source>
</evidence>
<feature type="compositionally biased region" description="Acidic residues" evidence="3">
    <location>
        <begin position="275"/>
        <end position="290"/>
    </location>
</feature>
<dbReference type="OrthoDB" id="5394106at2759"/>
<reference evidence="5" key="2">
    <citation type="journal article" date="2023" name="IMA Fungus">
        <title>Comparative genomic study of the Penicillium genus elucidates a diverse pangenome and 15 lateral gene transfer events.</title>
        <authorList>
            <person name="Petersen C."/>
            <person name="Sorensen T."/>
            <person name="Nielsen M.R."/>
            <person name="Sondergaard T.E."/>
            <person name="Sorensen J.L."/>
            <person name="Fitzpatrick D.A."/>
            <person name="Frisvad J.C."/>
            <person name="Nielsen K.L."/>
        </authorList>
    </citation>
    <scope>NUCLEOTIDE SEQUENCE</scope>
    <source>
        <strain evidence="5">IBT 19713</strain>
    </source>
</reference>
<dbReference type="Proteomes" id="UP001150941">
    <property type="component" value="Unassembled WGS sequence"/>
</dbReference>